<gene>
    <name evidence="1" type="ORF">EHS25_008653</name>
</gene>
<reference evidence="1 2" key="1">
    <citation type="submission" date="2018-11" db="EMBL/GenBank/DDBJ databases">
        <title>Genome sequence of Saitozyma podzolica DSM 27192.</title>
        <authorList>
            <person name="Aliyu H."/>
            <person name="Gorte O."/>
            <person name="Ochsenreither K."/>
        </authorList>
    </citation>
    <scope>NUCLEOTIDE SEQUENCE [LARGE SCALE GENOMIC DNA]</scope>
    <source>
        <strain evidence="1 2">DSM 27192</strain>
    </source>
</reference>
<dbReference type="Gene3D" id="3.40.50.720">
    <property type="entry name" value="NAD(P)-binding Rossmann-like Domain"/>
    <property type="match status" value="1"/>
</dbReference>
<dbReference type="PANTHER" id="PTHR48079">
    <property type="entry name" value="PROTEIN YEEZ"/>
    <property type="match status" value="1"/>
</dbReference>
<dbReference type="InterPro" id="IPR051783">
    <property type="entry name" value="NAD(P)-dependent_oxidoreduct"/>
</dbReference>
<evidence type="ECO:0000313" key="1">
    <source>
        <dbReference type="EMBL" id="RSH92238.1"/>
    </source>
</evidence>
<name>A0A427YM87_9TREE</name>
<evidence type="ECO:0000313" key="2">
    <source>
        <dbReference type="Proteomes" id="UP000279259"/>
    </source>
</evidence>
<keyword evidence="2" id="KW-1185">Reference proteome</keyword>
<accession>A0A427YM87</accession>
<dbReference type="EMBL" id="RSCD01000006">
    <property type="protein sequence ID" value="RSH92238.1"/>
    <property type="molecule type" value="Genomic_DNA"/>
</dbReference>
<dbReference type="GO" id="GO:0004029">
    <property type="term" value="F:aldehyde dehydrogenase (NAD+) activity"/>
    <property type="evidence" value="ECO:0007669"/>
    <property type="project" value="TreeGrafter"/>
</dbReference>
<dbReference type="GO" id="GO:0005737">
    <property type="term" value="C:cytoplasm"/>
    <property type="evidence" value="ECO:0007669"/>
    <property type="project" value="TreeGrafter"/>
</dbReference>
<dbReference type="SUPFAM" id="SSF51735">
    <property type="entry name" value="NAD(P)-binding Rossmann-fold domains"/>
    <property type="match status" value="1"/>
</dbReference>
<comment type="caution">
    <text evidence="1">The sequence shown here is derived from an EMBL/GenBank/DDBJ whole genome shotgun (WGS) entry which is preliminary data.</text>
</comment>
<dbReference type="AlphaFoldDB" id="A0A427YM87"/>
<evidence type="ECO:0008006" key="3">
    <source>
        <dbReference type="Google" id="ProtNLM"/>
    </source>
</evidence>
<dbReference type="Proteomes" id="UP000279259">
    <property type="component" value="Unassembled WGS sequence"/>
</dbReference>
<dbReference type="STRING" id="1890683.A0A427YM87"/>
<dbReference type="OrthoDB" id="10000533at2759"/>
<dbReference type="InterPro" id="IPR036291">
    <property type="entry name" value="NAD(P)-bd_dom_sf"/>
</dbReference>
<organism evidence="1 2">
    <name type="scientific">Saitozyma podzolica</name>
    <dbReference type="NCBI Taxonomy" id="1890683"/>
    <lineage>
        <taxon>Eukaryota</taxon>
        <taxon>Fungi</taxon>
        <taxon>Dikarya</taxon>
        <taxon>Basidiomycota</taxon>
        <taxon>Agaricomycotina</taxon>
        <taxon>Tremellomycetes</taxon>
        <taxon>Tremellales</taxon>
        <taxon>Trimorphomycetaceae</taxon>
        <taxon>Saitozyma</taxon>
    </lineage>
</organism>
<dbReference type="PANTHER" id="PTHR48079:SF3">
    <property type="entry name" value="NAD-DEPENDENT EPIMERASE_DEHYDRATASE DOMAIN-CONTAINING PROTEIN"/>
    <property type="match status" value="1"/>
</dbReference>
<protein>
    <recommendedName>
        <fullName evidence="3">NAD-dependent epimerase/dehydratase domain-containing protein</fullName>
    </recommendedName>
</protein>
<proteinExistence type="predicted"/>
<sequence length="327" mass="35649">MKVLILGASGFVGFPTCVAFCRAGHIVYGQTRSASSAQKLAEREIVPVICDPLTDQGRAVWGEIAARVDVVIDLLVITGPQDTLATYRQFAASVASRPRGGAKPTYIFAEGHWTLTSGLGGLEAWTDERQPQTEFNALTRWHAEVEREIFSNKDIHAIAIHPPMVYGGSGSWYATYIFEPALAASKTETKVFETIWQEGARLTTVHRDDLADLILRVAERVRGLVSEFLPLFFSPLSPLTEAPICHGQAFMGANPQSESMRDIIDAVVRVSGLVAQAWVSTTLQKPSLGAALVGWFPRRMGLVDGMDVYWRSFLASKGGSEVLAPEA</sequence>